<feature type="non-terminal residue" evidence="2">
    <location>
        <position position="211"/>
    </location>
</feature>
<dbReference type="AlphaFoldDB" id="A0A9P6FL09"/>
<accession>A0A9P6FL09</accession>
<name>A0A9P6FL09_9FUNG</name>
<feature type="chain" id="PRO_5040260728" evidence="1">
    <location>
        <begin position="21"/>
        <end position="211"/>
    </location>
</feature>
<evidence type="ECO:0000313" key="3">
    <source>
        <dbReference type="Proteomes" id="UP000780801"/>
    </source>
</evidence>
<reference evidence="2" key="1">
    <citation type="journal article" date="2020" name="Fungal Divers.">
        <title>Resolving the Mortierellaceae phylogeny through synthesis of multi-gene phylogenetics and phylogenomics.</title>
        <authorList>
            <person name="Vandepol N."/>
            <person name="Liber J."/>
            <person name="Desiro A."/>
            <person name="Na H."/>
            <person name="Kennedy M."/>
            <person name="Barry K."/>
            <person name="Grigoriev I.V."/>
            <person name="Miller A.N."/>
            <person name="O'Donnell K."/>
            <person name="Stajich J.E."/>
            <person name="Bonito G."/>
        </authorList>
    </citation>
    <scope>NUCLEOTIDE SEQUENCE</scope>
    <source>
        <strain evidence="2">KOD1015</strain>
    </source>
</reference>
<gene>
    <name evidence="2" type="ORF">BGW38_008599</name>
</gene>
<protein>
    <submittedName>
        <fullName evidence="2">Uncharacterized protein</fullName>
    </submittedName>
</protein>
<keyword evidence="3" id="KW-1185">Reference proteome</keyword>
<keyword evidence="1" id="KW-0732">Signal</keyword>
<proteinExistence type="predicted"/>
<evidence type="ECO:0000313" key="2">
    <source>
        <dbReference type="EMBL" id="KAF9571634.1"/>
    </source>
</evidence>
<evidence type="ECO:0000256" key="1">
    <source>
        <dbReference type="SAM" id="SignalP"/>
    </source>
</evidence>
<dbReference type="EMBL" id="JAABOA010005977">
    <property type="protein sequence ID" value="KAF9571634.1"/>
    <property type="molecule type" value="Genomic_DNA"/>
</dbReference>
<dbReference type="Proteomes" id="UP000780801">
    <property type="component" value="Unassembled WGS sequence"/>
</dbReference>
<feature type="signal peptide" evidence="1">
    <location>
        <begin position="1"/>
        <end position="20"/>
    </location>
</feature>
<comment type="caution">
    <text evidence="2">The sequence shown here is derived from an EMBL/GenBank/DDBJ whole genome shotgun (WGS) entry which is preliminary data.</text>
</comment>
<organism evidence="2 3">
    <name type="scientific">Lunasporangiospora selenospora</name>
    <dbReference type="NCBI Taxonomy" id="979761"/>
    <lineage>
        <taxon>Eukaryota</taxon>
        <taxon>Fungi</taxon>
        <taxon>Fungi incertae sedis</taxon>
        <taxon>Mucoromycota</taxon>
        <taxon>Mortierellomycotina</taxon>
        <taxon>Mortierellomycetes</taxon>
        <taxon>Mortierellales</taxon>
        <taxon>Mortierellaceae</taxon>
        <taxon>Lunasporangiospora</taxon>
    </lineage>
</organism>
<sequence>MSFSVFIFLTLSLILSQVRCDTVLSGLLHHKDACYSKAPDTKYSKGLAYFEIKNMGSRSCRFAGHRLKAGTCGANTWRKLTCEVCTHGSNCNCITPMTFGSTYKGTGSDETAWLMDRSVNFNSPGLRTWNEAPVIKTLKPNTVAFGLDDGLVAIRMMLSPGVPGESSDWDTYVQLRFSKGFHDRVQKTHPRARYTSFYEDRGIIGSDVRLV</sequence>